<dbReference type="PANTHER" id="PTHR43194:SF2">
    <property type="entry name" value="PEROXISOMAL MEMBRANE PROTEIN LPX1"/>
    <property type="match status" value="1"/>
</dbReference>
<keyword evidence="2" id="KW-0378">Hydrolase</keyword>
<sequence>MPSIHLPEAGALLRWHDLPGTGSDALPALVCLPALSFAAAPNFLPLVAQPALAPYRRVLLDLPGSGSSPPISGFSGVPRDHARLVAAVLDHLELGPAVIFGHSMGGTVAIYLALDRPDLVAHVLVAEGNLSPGGGSASQGIARKDRADFVATGFARLQDRLRQAAMAGNANADHVHAARIGADPASLHANATELVDLDPALKPAFLSAHLPRTFIYGAQSLTESLGAPDVPDPAELHTHGIATEVIDGAGHLMTHDNPQALAEVLARVLRVRT</sequence>
<dbReference type="InterPro" id="IPR000073">
    <property type="entry name" value="AB_hydrolase_1"/>
</dbReference>
<organism evidence="2 3">
    <name type="scientific">Thalassococcus profundi</name>
    <dbReference type="NCBI Taxonomy" id="2282382"/>
    <lineage>
        <taxon>Bacteria</taxon>
        <taxon>Pseudomonadati</taxon>
        <taxon>Pseudomonadota</taxon>
        <taxon>Alphaproteobacteria</taxon>
        <taxon>Rhodobacterales</taxon>
        <taxon>Roseobacteraceae</taxon>
        <taxon>Thalassococcus</taxon>
    </lineage>
</organism>
<dbReference type="PRINTS" id="PR00111">
    <property type="entry name" value="ABHYDROLASE"/>
</dbReference>
<evidence type="ECO:0000259" key="1">
    <source>
        <dbReference type="Pfam" id="PF00561"/>
    </source>
</evidence>
<reference evidence="2 3" key="1">
    <citation type="submission" date="2018-07" db="EMBL/GenBank/DDBJ databases">
        <title>Thalassococcus profundi sp. nov., a marine bacterium isolated from deep seawater of Okinawa Trough.</title>
        <authorList>
            <person name="Yu M."/>
        </authorList>
    </citation>
    <scope>NUCLEOTIDE SEQUENCE [LARGE SCALE GENOMIC DNA]</scope>
    <source>
        <strain evidence="2 3">WRAS1</strain>
    </source>
</reference>
<evidence type="ECO:0000313" key="2">
    <source>
        <dbReference type="EMBL" id="RDD67028.1"/>
    </source>
</evidence>
<dbReference type="PANTHER" id="PTHR43194">
    <property type="entry name" value="HYDROLASE ALPHA/BETA FOLD FAMILY"/>
    <property type="match status" value="1"/>
</dbReference>
<proteinExistence type="predicted"/>
<comment type="caution">
    <text evidence="2">The sequence shown here is derived from an EMBL/GenBank/DDBJ whole genome shotgun (WGS) entry which is preliminary data.</text>
</comment>
<gene>
    <name evidence="2" type="ORF">DU478_04590</name>
</gene>
<dbReference type="Proteomes" id="UP000253977">
    <property type="component" value="Unassembled WGS sequence"/>
</dbReference>
<dbReference type="RefSeq" id="WP_114509777.1">
    <property type="nucleotide sequence ID" value="NZ_QPMK01000003.1"/>
</dbReference>
<evidence type="ECO:0000313" key="3">
    <source>
        <dbReference type="Proteomes" id="UP000253977"/>
    </source>
</evidence>
<keyword evidence="3" id="KW-1185">Reference proteome</keyword>
<dbReference type="Gene3D" id="3.40.50.1820">
    <property type="entry name" value="alpha/beta hydrolase"/>
    <property type="match status" value="1"/>
</dbReference>
<dbReference type="SUPFAM" id="SSF53474">
    <property type="entry name" value="alpha/beta-Hydrolases"/>
    <property type="match status" value="1"/>
</dbReference>
<name>A0A369TP38_9RHOB</name>
<accession>A0A369TP38</accession>
<dbReference type="InterPro" id="IPR029058">
    <property type="entry name" value="AB_hydrolase_fold"/>
</dbReference>
<dbReference type="GO" id="GO:0016787">
    <property type="term" value="F:hydrolase activity"/>
    <property type="evidence" value="ECO:0007669"/>
    <property type="project" value="UniProtKB-KW"/>
</dbReference>
<dbReference type="Pfam" id="PF00561">
    <property type="entry name" value="Abhydrolase_1"/>
    <property type="match status" value="1"/>
</dbReference>
<protein>
    <submittedName>
        <fullName evidence="2">Alpha/beta hydrolase</fullName>
    </submittedName>
</protein>
<dbReference type="AlphaFoldDB" id="A0A369TP38"/>
<dbReference type="InterPro" id="IPR050228">
    <property type="entry name" value="Carboxylesterase_BioH"/>
</dbReference>
<dbReference type="EMBL" id="QPMK01000003">
    <property type="protein sequence ID" value="RDD67028.1"/>
    <property type="molecule type" value="Genomic_DNA"/>
</dbReference>
<dbReference type="OrthoDB" id="7267294at2"/>
<feature type="domain" description="AB hydrolase-1" evidence="1">
    <location>
        <begin position="49"/>
        <end position="130"/>
    </location>
</feature>